<dbReference type="EMBL" id="RSCJ01000026">
    <property type="protein sequence ID" value="RUR75062.1"/>
    <property type="molecule type" value="Genomic_DNA"/>
</dbReference>
<evidence type="ECO:0000313" key="2">
    <source>
        <dbReference type="EMBL" id="RUR75062.1"/>
    </source>
</evidence>
<comment type="caution">
    <text evidence="2">The sequence shown here is derived from an EMBL/GenBank/DDBJ whole genome shotgun (WGS) entry which is preliminary data.</text>
</comment>
<evidence type="ECO:0000313" key="3">
    <source>
        <dbReference type="Proteomes" id="UP000268857"/>
    </source>
</evidence>
<reference evidence="2 3" key="1">
    <citation type="journal article" date="2019" name="Genome Biol. Evol.">
        <title>Day and night: Metabolic profiles and evolutionary relationships of six axenic non-marine cyanobacteria.</title>
        <authorList>
            <person name="Will S.E."/>
            <person name="Henke P."/>
            <person name="Boedeker C."/>
            <person name="Huang S."/>
            <person name="Brinkmann H."/>
            <person name="Rohde M."/>
            <person name="Jarek M."/>
            <person name="Friedl T."/>
            <person name="Seufert S."/>
            <person name="Schumacher M."/>
            <person name="Overmann J."/>
            <person name="Neumann-Schaal M."/>
            <person name="Petersen J."/>
        </authorList>
    </citation>
    <scope>NUCLEOTIDE SEQUENCE [LARGE SCALE GENOMIC DNA]</scope>
    <source>
        <strain evidence="2 3">PCC 6912</strain>
    </source>
</reference>
<name>A0A433N1W3_CHLFR</name>
<keyword evidence="3" id="KW-1185">Reference proteome</keyword>
<proteinExistence type="predicted"/>
<dbReference type="RefSeq" id="WP_016873606.1">
    <property type="nucleotide sequence ID" value="NZ_AJLN01000047.1"/>
</dbReference>
<accession>A0A433N1W3</accession>
<dbReference type="OrthoDB" id="565076at2"/>
<feature type="domain" description="DUF4168" evidence="1">
    <location>
        <begin position="58"/>
        <end position="149"/>
    </location>
</feature>
<dbReference type="AlphaFoldDB" id="A0A433N1W3"/>
<protein>
    <recommendedName>
        <fullName evidence="1">DUF4168 domain-containing protein</fullName>
    </recommendedName>
</protein>
<dbReference type="InterPro" id="IPR025433">
    <property type="entry name" value="DUF4168"/>
</dbReference>
<evidence type="ECO:0000259" key="1">
    <source>
        <dbReference type="Pfam" id="PF13767"/>
    </source>
</evidence>
<dbReference type="Pfam" id="PF13767">
    <property type="entry name" value="DUF4168"/>
    <property type="match status" value="1"/>
</dbReference>
<dbReference type="STRING" id="211165.GCA_000317285_01049"/>
<dbReference type="Proteomes" id="UP000268857">
    <property type="component" value="Unassembled WGS sequence"/>
</dbReference>
<organism evidence="2 3">
    <name type="scientific">Chlorogloeopsis fritschii PCC 6912</name>
    <dbReference type="NCBI Taxonomy" id="211165"/>
    <lineage>
        <taxon>Bacteria</taxon>
        <taxon>Bacillati</taxon>
        <taxon>Cyanobacteriota</taxon>
        <taxon>Cyanophyceae</taxon>
        <taxon>Nostocales</taxon>
        <taxon>Chlorogloeopsidaceae</taxon>
        <taxon>Chlorogloeopsis</taxon>
    </lineage>
</organism>
<sequence length="163" mass="18534">MNRSYYSFRKLSLAKIIFQSLLVSYLGIASLVSTMFVLSTKVNAQTPSQTIPSDKNPEIIGYSRALIKIESARQQAFENIKKIIGNREVPKMACNDPNSLNSIPSEARDIAVNYCNRSQEIVKENGLTPEQFNKITVELQNNEDLKRQIYNTLIHLQKNPNEK</sequence>
<gene>
    <name evidence="2" type="ORF">PCC6912_49050</name>
</gene>